<feature type="domain" description="FUZ/MON1/HPS1 second Longin" evidence="6">
    <location>
        <begin position="270"/>
        <end position="342"/>
    </location>
</feature>
<sequence length="605" mass="65492">MSVPSRPVTPGPSNASTFVSQESPSRLDILRSPESRSSLRVYAHHKSASAPYNAASSAASSVINLDLNEGIMLQDAEVDAADSDDTTAVGMMEHRASDEESRKALRAQLRKTLADSQLTVRSDPNARTNQKGKQPQTEDVDHTESATYRPREYFVFSDAGKPVYMSEGHDDVENLTSLIGVMQALVSVFLDDGDKLRCINTDDTRITFLLRPPLYFVCVSSWGAEGFLTSLISRLEFDMAMSTSSLHCLRLDLNLRKRAAEALVPSSKMKEVLYVLLVAQGRVITLIRPKKHSVHPSDIHILINTVYAPSIIRSLAISSWIPLCLPKFNSGGFVNAYISFLRGVATPATASVPPSASARSTADIHPIGSAPATTSAHPTTVAAHLAADASSTADETYVASDTLATVPSSEQAASSSQPESSQAEAQTTSANSEGDSAIALVCITTGEFDTIRTWCDGIARKLYADGTWSGIDSACRSGLTEYSAGELGIPGLRHFVYKARALVQITTPAFEEPYDDLGERRRLITLYQILHDAIHAKSGQGGTLKLQYLKTERESVIGWITQPFELYVALSPRLPKSAAVGAANALARWVKKEEARLFLRDAPVF</sequence>
<comment type="function">
    <text evidence="3">Required for multiple vacuole delivery pathways including the cytoplasm to vacuole transport (Cvt), autophagy, pexophagy and endocytosis.</text>
</comment>
<evidence type="ECO:0000259" key="5">
    <source>
        <dbReference type="Pfam" id="PF19036"/>
    </source>
</evidence>
<keyword evidence="3" id="KW-0653">Protein transport</keyword>
<dbReference type="Pfam" id="PF19038">
    <property type="entry name" value="Fuz_longin_3"/>
    <property type="match status" value="1"/>
</dbReference>
<dbReference type="InterPro" id="IPR043971">
    <property type="entry name" value="FUZ/MON1/HPS1_longin_2"/>
</dbReference>
<name>A0A0D7A3H0_9AGAR</name>
<dbReference type="OrthoDB" id="272411at2759"/>
<reference evidence="8 9" key="1">
    <citation type="journal article" date="2015" name="Fungal Genet. Biol.">
        <title>Evolution of novel wood decay mechanisms in Agaricales revealed by the genome sequences of Fistulina hepatica and Cylindrobasidium torrendii.</title>
        <authorList>
            <person name="Floudas D."/>
            <person name="Held B.W."/>
            <person name="Riley R."/>
            <person name="Nagy L.G."/>
            <person name="Koehler G."/>
            <person name="Ransdell A.S."/>
            <person name="Younus H."/>
            <person name="Chow J."/>
            <person name="Chiniquy J."/>
            <person name="Lipzen A."/>
            <person name="Tritt A."/>
            <person name="Sun H."/>
            <person name="Haridas S."/>
            <person name="LaButti K."/>
            <person name="Ohm R.A."/>
            <person name="Kues U."/>
            <person name="Blanchette R.A."/>
            <person name="Grigoriev I.V."/>
            <person name="Minto R.E."/>
            <person name="Hibbett D.S."/>
        </authorList>
    </citation>
    <scope>NUCLEOTIDE SEQUENCE [LARGE SCALE GENOMIC DNA]</scope>
    <source>
        <strain evidence="8 9">ATCC 64428</strain>
    </source>
</reference>
<feature type="compositionally biased region" description="Low complexity" evidence="4">
    <location>
        <begin position="352"/>
        <end position="361"/>
    </location>
</feature>
<keyword evidence="9" id="KW-1185">Reference proteome</keyword>
<dbReference type="InterPro" id="IPR004353">
    <property type="entry name" value="Mon1"/>
</dbReference>
<dbReference type="GO" id="GO:0016192">
    <property type="term" value="P:vesicle-mediated transport"/>
    <property type="evidence" value="ECO:0007669"/>
    <property type="project" value="InterPro"/>
</dbReference>
<evidence type="ECO:0000259" key="6">
    <source>
        <dbReference type="Pfam" id="PF19037"/>
    </source>
</evidence>
<dbReference type="EMBL" id="KN882047">
    <property type="protein sequence ID" value="KIY45577.1"/>
    <property type="molecule type" value="Genomic_DNA"/>
</dbReference>
<evidence type="ECO:0000256" key="4">
    <source>
        <dbReference type="SAM" id="MobiDB-lite"/>
    </source>
</evidence>
<keyword evidence="3" id="KW-0926">Vacuole</keyword>
<dbReference type="GO" id="GO:0000329">
    <property type="term" value="C:fungal-type vacuole membrane"/>
    <property type="evidence" value="ECO:0007669"/>
    <property type="project" value="TreeGrafter"/>
</dbReference>
<evidence type="ECO:0000256" key="2">
    <source>
        <dbReference type="ARBA" id="ARBA00018132"/>
    </source>
</evidence>
<keyword evidence="3" id="KW-0072">Autophagy</keyword>
<feature type="domain" description="FUZ/MON1/HPS1 third Longin" evidence="7">
    <location>
        <begin position="491"/>
        <end position="594"/>
    </location>
</feature>
<dbReference type="InterPro" id="IPR043972">
    <property type="entry name" value="FUZ/MON1/HPS1_longin_1"/>
</dbReference>
<dbReference type="Proteomes" id="UP000054144">
    <property type="component" value="Unassembled WGS sequence"/>
</dbReference>
<feature type="compositionally biased region" description="Polar residues" evidence="4">
    <location>
        <begin position="11"/>
        <end position="24"/>
    </location>
</feature>
<evidence type="ECO:0000256" key="1">
    <source>
        <dbReference type="ARBA" id="ARBA00004380"/>
    </source>
</evidence>
<keyword evidence="3" id="KW-0967">Endosome</keyword>
<dbReference type="PANTHER" id="PTHR13027">
    <property type="entry name" value="SAND PROTEIN-RELATED"/>
    <property type="match status" value="1"/>
</dbReference>
<dbReference type="GO" id="GO:0006914">
    <property type="term" value="P:autophagy"/>
    <property type="evidence" value="ECO:0007669"/>
    <property type="project" value="UniProtKB-UniRule"/>
</dbReference>
<dbReference type="Pfam" id="PF19037">
    <property type="entry name" value="Fuz_longin_2"/>
    <property type="match status" value="1"/>
</dbReference>
<comment type="subcellular location">
    <subcellularLocation>
        <location evidence="3">Endosome</location>
        <location evidence="3">Multivesicular body membrane</location>
        <topology evidence="3">Peripheral membrane protein</topology>
    </subcellularLocation>
    <subcellularLocation>
        <location evidence="1 3">Prevacuolar compartment membrane</location>
        <topology evidence="1 3">Peripheral membrane protein</topology>
    </subcellularLocation>
    <subcellularLocation>
        <location evidence="3">Vacuole membrane</location>
        <topology evidence="3">Peripheral membrane protein</topology>
    </subcellularLocation>
</comment>
<gene>
    <name evidence="8" type="ORF">FISHEDRAFT_76430</name>
</gene>
<feature type="region of interest" description="Disordered" evidence="4">
    <location>
        <begin position="352"/>
        <end position="376"/>
    </location>
</feature>
<keyword evidence="3" id="KW-0813">Transport</keyword>
<feature type="domain" description="FUZ/MON1/HPS1 first Longin" evidence="5">
    <location>
        <begin position="152"/>
        <end position="224"/>
    </location>
</feature>
<dbReference type="AlphaFoldDB" id="A0A0D7A3H0"/>
<accession>A0A0D7A3H0</accession>
<feature type="compositionally biased region" description="Polar residues" evidence="4">
    <location>
        <begin position="114"/>
        <end position="137"/>
    </location>
</feature>
<dbReference type="GO" id="GO:0006623">
    <property type="term" value="P:protein targeting to vacuole"/>
    <property type="evidence" value="ECO:0007669"/>
    <property type="project" value="UniProtKB-UniRule"/>
</dbReference>
<proteinExistence type="inferred from homology"/>
<keyword evidence="3" id="KW-0472">Membrane</keyword>
<evidence type="ECO:0000313" key="9">
    <source>
        <dbReference type="Proteomes" id="UP000054144"/>
    </source>
</evidence>
<evidence type="ECO:0000313" key="8">
    <source>
        <dbReference type="EMBL" id="KIY45577.1"/>
    </source>
</evidence>
<dbReference type="GO" id="GO:0032585">
    <property type="term" value="C:multivesicular body membrane"/>
    <property type="evidence" value="ECO:0007669"/>
    <property type="project" value="UniProtKB-SubCell"/>
</dbReference>
<dbReference type="PRINTS" id="PR01546">
    <property type="entry name" value="YEAST73DUF"/>
</dbReference>
<dbReference type="GO" id="GO:0035658">
    <property type="term" value="C:Mon1-Ccz1 complex"/>
    <property type="evidence" value="ECO:0007669"/>
    <property type="project" value="TreeGrafter"/>
</dbReference>
<evidence type="ECO:0000256" key="3">
    <source>
        <dbReference type="RuleBase" id="RU367048"/>
    </source>
</evidence>
<evidence type="ECO:0000259" key="7">
    <source>
        <dbReference type="Pfam" id="PF19038"/>
    </source>
</evidence>
<dbReference type="PANTHER" id="PTHR13027:SF7">
    <property type="entry name" value="VACUOLAR FUSION PROTEIN MON1 HOMOLOG"/>
    <property type="match status" value="1"/>
</dbReference>
<comment type="similarity">
    <text evidence="3">Belongs to the MON1/SAND family.</text>
</comment>
<feature type="region of interest" description="Disordered" evidence="4">
    <location>
        <begin position="408"/>
        <end position="431"/>
    </location>
</feature>
<feature type="region of interest" description="Disordered" evidence="4">
    <location>
        <begin position="113"/>
        <end position="144"/>
    </location>
</feature>
<feature type="compositionally biased region" description="Low complexity" evidence="4">
    <location>
        <begin position="408"/>
        <end position="426"/>
    </location>
</feature>
<organism evidence="8 9">
    <name type="scientific">Fistulina hepatica ATCC 64428</name>
    <dbReference type="NCBI Taxonomy" id="1128425"/>
    <lineage>
        <taxon>Eukaryota</taxon>
        <taxon>Fungi</taxon>
        <taxon>Dikarya</taxon>
        <taxon>Basidiomycota</taxon>
        <taxon>Agaricomycotina</taxon>
        <taxon>Agaricomycetes</taxon>
        <taxon>Agaricomycetidae</taxon>
        <taxon>Agaricales</taxon>
        <taxon>Fistulinaceae</taxon>
        <taxon>Fistulina</taxon>
    </lineage>
</organism>
<feature type="region of interest" description="Disordered" evidence="4">
    <location>
        <begin position="1"/>
        <end position="32"/>
    </location>
</feature>
<dbReference type="Pfam" id="PF19036">
    <property type="entry name" value="Fuz_longin_1"/>
    <property type="match status" value="1"/>
</dbReference>
<protein>
    <recommendedName>
        <fullName evidence="2 3">Vacuolar fusion protein MON1</fullName>
    </recommendedName>
</protein>
<dbReference type="InterPro" id="IPR043970">
    <property type="entry name" value="FUZ/MON1/HPS1_longin_3"/>
</dbReference>